<feature type="region of interest" description="Disordered" evidence="1">
    <location>
        <begin position="72"/>
        <end position="120"/>
    </location>
</feature>
<evidence type="ECO:0000313" key="3">
    <source>
        <dbReference type="Proteomes" id="UP001516400"/>
    </source>
</evidence>
<evidence type="ECO:0000256" key="1">
    <source>
        <dbReference type="SAM" id="MobiDB-lite"/>
    </source>
</evidence>
<accession>A0ABD2P4X5</accession>
<organism evidence="2 3">
    <name type="scientific">Cryptolaemus montrouzieri</name>
    <dbReference type="NCBI Taxonomy" id="559131"/>
    <lineage>
        <taxon>Eukaryota</taxon>
        <taxon>Metazoa</taxon>
        <taxon>Ecdysozoa</taxon>
        <taxon>Arthropoda</taxon>
        <taxon>Hexapoda</taxon>
        <taxon>Insecta</taxon>
        <taxon>Pterygota</taxon>
        <taxon>Neoptera</taxon>
        <taxon>Endopterygota</taxon>
        <taxon>Coleoptera</taxon>
        <taxon>Polyphaga</taxon>
        <taxon>Cucujiformia</taxon>
        <taxon>Coccinelloidea</taxon>
        <taxon>Coccinellidae</taxon>
        <taxon>Scymninae</taxon>
        <taxon>Scymnini</taxon>
        <taxon>Cryptolaemus</taxon>
    </lineage>
</organism>
<reference evidence="2 3" key="1">
    <citation type="journal article" date="2021" name="BMC Biol.">
        <title>Horizontally acquired antibacterial genes associated with adaptive radiation of ladybird beetles.</title>
        <authorList>
            <person name="Li H.S."/>
            <person name="Tang X.F."/>
            <person name="Huang Y.H."/>
            <person name="Xu Z.Y."/>
            <person name="Chen M.L."/>
            <person name="Du X.Y."/>
            <person name="Qiu B.Y."/>
            <person name="Chen P.T."/>
            <person name="Zhang W."/>
            <person name="Slipinski A."/>
            <person name="Escalona H.E."/>
            <person name="Waterhouse R.M."/>
            <person name="Zwick A."/>
            <person name="Pang H."/>
        </authorList>
    </citation>
    <scope>NUCLEOTIDE SEQUENCE [LARGE SCALE GENOMIC DNA]</scope>
    <source>
        <strain evidence="2">SYSU2018</strain>
    </source>
</reference>
<feature type="compositionally biased region" description="Acidic residues" evidence="1">
    <location>
        <begin position="108"/>
        <end position="120"/>
    </location>
</feature>
<protein>
    <submittedName>
        <fullName evidence="2">Uncharacterized protein</fullName>
    </submittedName>
</protein>
<dbReference type="Proteomes" id="UP001516400">
    <property type="component" value="Unassembled WGS sequence"/>
</dbReference>
<dbReference type="AlphaFoldDB" id="A0ABD2P4X5"/>
<evidence type="ECO:0000313" key="2">
    <source>
        <dbReference type="EMBL" id="KAL3286012.1"/>
    </source>
</evidence>
<sequence length="228" mass="25653">MDEVLPKDNSKERSGVTRNLISGFAACGLVPFNPDRVLQKLPGNTSDNVEANVADSLTDFLKTQRYNVNRPQRQRKKLLHVEPGKSVAGPSTQLSSSEEENENIQLDDNSEDDESIDEPTADPIEYFEPTLDNIIFGKFVLVKFLSGSRKKTEFRYVCLIQKVLKDNVFEVVGLKSAHSRSVFKLVENDVSTVQIGDIVALLPDPKCVKISDRIIRYHFPNDINIKEC</sequence>
<proteinExistence type="predicted"/>
<keyword evidence="3" id="KW-1185">Reference proteome</keyword>
<dbReference type="EMBL" id="JABFTP020000185">
    <property type="protein sequence ID" value="KAL3286012.1"/>
    <property type="molecule type" value="Genomic_DNA"/>
</dbReference>
<gene>
    <name evidence="2" type="ORF">HHI36_000526</name>
</gene>
<name>A0ABD2P4X5_9CUCU</name>
<comment type="caution">
    <text evidence="2">The sequence shown here is derived from an EMBL/GenBank/DDBJ whole genome shotgun (WGS) entry which is preliminary data.</text>
</comment>